<feature type="chain" id="PRO_5009909268" evidence="1">
    <location>
        <begin position="20"/>
        <end position="174"/>
    </location>
</feature>
<dbReference type="Proteomes" id="UP000184480">
    <property type="component" value="Unassembled WGS sequence"/>
</dbReference>
<dbReference type="Pfam" id="PF05036">
    <property type="entry name" value="SPOR"/>
    <property type="match status" value="1"/>
</dbReference>
<evidence type="ECO:0000313" key="3">
    <source>
        <dbReference type="EMBL" id="SHF52051.1"/>
    </source>
</evidence>
<dbReference type="EMBL" id="FQUC01000007">
    <property type="protein sequence ID" value="SHF52051.1"/>
    <property type="molecule type" value="Genomic_DNA"/>
</dbReference>
<name>A0A1M5CBG4_9BACT</name>
<dbReference type="PROSITE" id="PS51257">
    <property type="entry name" value="PROKAR_LIPOPROTEIN"/>
    <property type="match status" value="1"/>
</dbReference>
<reference evidence="4" key="1">
    <citation type="submission" date="2016-11" db="EMBL/GenBank/DDBJ databases">
        <authorList>
            <person name="Varghese N."/>
            <person name="Submissions S."/>
        </authorList>
    </citation>
    <scope>NUCLEOTIDE SEQUENCE [LARGE SCALE GENOMIC DNA]</scope>
    <source>
        <strain evidence="4">DSM 27370</strain>
    </source>
</reference>
<keyword evidence="1" id="KW-0732">Signal</keyword>
<protein>
    <submittedName>
        <fullName evidence="3">Sporulation related domain-containing protein</fullName>
    </submittedName>
</protein>
<feature type="domain" description="SPOR" evidence="2">
    <location>
        <begin position="84"/>
        <end position="167"/>
    </location>
</feature>
<dbReference type="PROSITE" id="PS51724">
    <property type="entry name" value="SPOR"/>
    <property type="match status" value="1"/>
</dbReference>
<dbReference type="AlphaFoldDB" id="A0A1M5CBG4"/>
<keyword evidence="4" id="KW-1185">Reference proteome</keyword>
<dbReference type="STRING" id="1346286.SAMN05444362_107105"/>
<dbReference type="SUPFAM" id="SSF110997">
    <property type="entry name" value="Sporulation related repeat"/>
    <property type="match status" value="1"/>
</dbReference>
<dbReference type="OrthoDB" id="2473397at2"/>
<dbReference type="RefSeq" id="WP_062179488.1">
    <property type="nucleotide sequence ID" value="NZ_BBXL01000007.1"/>
</dbReference>
<dbReference type="InterPro" id="IPR036680">
    <property type="entry name" value="SPOR-like_sf"/>
</dbReference>
<dbReference type="GO" id="GO:0042834">
    <property type="term" value="F:peptidoglycan binding"/>
    <property type="evidence" value="ECO:0007669"/>
    <property type="project" value="InterPro"/>
</dbReference>
<dbReference type="Gene3D" id="3.30.70.1070">
    <property type="entry name" value="Sporulation related repeat"/>
    <property type="match status" value="1"/>
</dbReference>
<evidence type="ECO:0000256" key="1">
    <source>
        <dbReference type="SAM" id="SignalP"/>
    </source>
</evidence>
<gene>
    <name evidence="3" type="ORF">SAMN05444362_107105</name>
</gene>
<evidence type="ECO:0000313" key="4">
    <source>
        <dbReference type="Proteomes" id="UP000184480"/>
    </source>
</evidence>
<accession>A0A1M5CBG4</accession>
<sequence>MNKLTYILFFFFGSCLLLGAQNKSIINDLNTTKGGQGKIVIYQDDAIKNLVGTTINAGSSVSNANELESQLAGVSENNNGSKNFVKAKGYRIQVFSGSDQKRSKNEAQSRKNAVQSAYPNMDVVVSYASPVWRVRAGNFKNHEQAQQALSEMQAKLSFGREMRIVEDVIKVAIN</sequence>
<organism evidence="3 4">
    <name type="scientific">Dysgonomonas macrotermitis</name>
    <dbReference type="NCBI Taxonomy" id="1346286"/>
    <lineage>
        <taxon>Bacteria</taxon>
        <taxon>Pseudomonadati</taxon>
        <taxon>Bacteroidota</taxon>
        <taxon>Bacteroidia</taxon>
        <taxon>Bacteroidales</taxon>
        <taxon>Dysgonomonadaceae</taxon>
        <taxon>Dysgonomonas</taxon>
    </lineage>
</organism>
<dbReference type="InterPro" id="IPR007730">
    <property type="entry name" value="SPOR-like_dom"/>
</dbReference>
<proteinExistence type="predicted"/>
<feature type="signal peptide" evidence="1">
    <location>
        <begin position="1"/>
        <end position="19"/>
    </location>
</feature>
<evidence type="ECO:0000259" key="2">
    <source>
        <dbReference type="PROSITE" id="PS51724"/>
    </source>
</evidence>